<dbReference type="SUPFAM" id="SSF57603">
    <property type="entry name" value="FnI-like domain"/>
    <property type="match status" value="1"/>
</dbReference>
<evidence type="ECO:0000313" key="7">
    <source>
        <dbReference type="Proteomes" id="UP000001070"/>
    </source>
</evidence>
<gene>
    <name evidence="6" type="primary">Dgri\GH13338</name>
    <name evidence="6" type="ORF">Dgri_GH13338</name>
</gene>
<feature type="compositionally biased region" description="Low complexity" evidence="4">
    <location>
        <begin position="329"/>
        <end position="349"/>
    </location>
</feature>
<feature type="region of interest" description="Disordered" evidence="4">
    <location>
        <begin position="718"/>
        <end position="825"/>
    </location>
</feature>
<keyword evidence="7" id="KW-1185">Reference proteome</keyword>
<feature type="compositionally biased region" description="Basic and acidic residues" evidence="4">
    <location>
        <begin position="789"/>
        <end position="802"/>
    </location>
</feature>
<dbReference type="PROSITE" id="PS50184">
    <property type="entry name" value="VWFC_2"/>
    <property type="match status" value="1"/>
</dbReference>
<dbReference type="Pfam" id="PF23334">
    <property type="entry name" value="VWC2L_2nd"/>
    <property type="match status" value="1"/>
</dbReference>
<evidence type="ECO:0000259" key="5">
    <source>
        <dbReference type="PROSITE" id="PS50184"/>
    </source>
</evidence>
<dbReference type="eggNOG" id="ENOG502S40M">
    <property type="taxonomic scope" value="Eukaryota"/>
</dbReference>
<dbReference type="SMART" id="SM00214">
    <property type="entry name" value="VWC"/>
    <property type="match status" value="1"/>
</dbReference>
<sequence length="854" mass="90119">MHATTTERHVEPTQLRLGHDFGICSQQTPDSVIKIETNLQMPVKNCINNQQRRGRRRREQRQGQGHGHGHGNGHGRHPLGLGGSRGLLGIFCLSINLGILIGLAHSTNAVPTDINSISSISSSSSNSASSTIVTVAVTPSSINSSSSSSSSNPTGESLLEQQQPQGQCLLDGLWVSETMVRCEKQASCRAIQRTGHCCPDYKCDCEKDGKTYANGYKLVDPDTPCTVCYCKGGEIVCSSVTCFRRDDCLPKYVPGRCCPEYDNCPILDNNPPLGSELNNVAPPTAKPMPAAPPAGFNWNITIKEITKPTEIRITDDNHKVKQTIPTRKAPSTEAPSTAATSTTSATATNPSTTTVAATVAAIDISEAPSTSAAAAAAASATTSSAAAMETIATPTQNTALSTDTNPQKALPVNGNDSLKLIASVGYIERPLSNSNKHNNNIVGQPLKPLVSYTADGLQPVAENDPSKVNIKREYTTEGVAIAAGADSTYLQNGFQNALVENNAGGIAGELEPDTAGSDNIYHIISTTEGPSSGGSSTEHQLSTEGILHISEESSTLGSNNTSELESSTEGLVLASSSSSSSSESPASSTTHSLHHMEEDEVPQVESNPAYPSLPEDDFSLRDVNFPLVELEELVELETNKDEQRSIAGPFERDNKRSKPVTDNILDASGNGSGNGSGGGSGDTEFYQSLGSTTEYMLAQASGQEKVAMSHVPLMYSAEDNSAETRIQNVNELSKISARQRENETSGELDNGSGNGDLREPTTPRAISIPALDIDELGSGGGQAQSSTAEDPKADAESLKLDENQAEQADTVAKTNNAGKESARAEKSLVEQIGGTGAETAVGQRLERLYLQRIY</sequence>
<feature type="domain" description="VWFC" evidence="5">
    <location>
        <begin position="205"/>
        <end position="265"/>
    </location>
</feature>
<dbReference type="STRING" id="7222.B4JPU1"/>
<feature type="region of interest" description="Disordered" evidence="4">
    <location>
        <begin position="311"/>
        <end position="349"/>
    </location>
</feature>
<feature type="compositionally biased region" description="Gly residues" evidence="4">
    <location>
        <begin position="670"/>
        <end position="681"/>
    </location>
</feature>
<dbReference type="PhylomeDB" id="B4JPU1"/>
<feature type="region of interest" description="Disordered" evidence="4">
    <location>
        <begin position="638"/>
        <end position="686"/>
    </location>
</feature>
<feature type="compositionally biased region" description="Low complexity" evidence="4">
    <location>
        <begin position="556"/>
        <end position="591"/>
    </location>
</feature>
<dbReference type="Proteomes" id="UP000001070">
    <property type="component" value="Unassembled WGS sequence"/>
</dbReference>
<dbReference type="InterPro" id="IPR052424">
    <property type="entry name" value="Kielin_Chordin-BMP_Reg"/>
</dbReference>
<dbReference type="PANTHER" id="PTHR46698:SF4">
    <property type="entry name" value="CROSSVEINLESS 2"/>
    <property type="match status" value="1"/>
</dbReference>
<dbReference type="GO" id="GO:0030513">
    <property type="term" value="P:positive regulation of BMP signaling pathway"/>
    <property type="evidence" value="ECO:0007669"/>
    <property type="project" value="TreeGrafter"/>
</dbReference>
<dbReference type="PANTHER" id="PTHR46698">
    <property type="entry name" value="CROSSVEINLESS 2"/>
    <property type="match status" value="1"/>
</dbReference>
<accession>B4JPU1</accession>
<dbReference type="KEGG" id="dgr:6566800"/>
<dbReference type="GO" id="GO:0036122">
    <property type="term" value="F:BMP binding"/>
    <property type="evidence" value="ECO:0007669"/>
    <property type="project" value="TreeGrafter"/>
</dbReference>
<dbReference type="SMR" id="B4JPU1"/>
<evidence type="ECO:0000256" key="4">
    <source>
        <dbReference type="SAM" id="MobiDB-lite"/>
    </source>
</evidence>
<reference evidence="6 7" key="1">
    <citation type="journal article" date="2007" name="Nature">
        <title>Evolution of genes and genomes on the Drosophila phylogeny.</title>
        <authorList>
            <consortium name="Drosophila 12 Genomes Consortium"/>
            <person name="Clark A.G."/>
            <person name="Eisen M.B."/>
            <person name="Smith D.R."/>
            <person name="Bergman C.M."/>
            <person name="Oliver B."/>
            <person name="Markow T.A."/>
            <person name="Kaufman T.C."/>
            <person name="Kellis M."/>
            <person name="Gelbart W."/>
            <person name="Iyer V.N."/>
            <person name="Pollard D.A."/>
            <person name="Sackton T.B."/>
            <person name="Larracuente A.M."/>
            <person name="Singh N.D."/>
            <person name="Abad J.P."/>
            <person name="Abt D.N."/>
            <person name="Adryan B."/>
            <person name="Aguade M."/>
            <person name="Akashi H."/>
            <person name="Anderson W.W."/>
            <person name="Aquadro C.F."/>
            <person name="Ardell D.H."/>
            <person name="Arguello R."/>
            <person name="Artieri C.G."/>
            <person name="Barbash D.A."/>
            <person name="Barker D."/>
            <person name="Barsanti P."/>
            <person name="Batterham P."/>
            <person name="Batzoglou S."/>
            <person name="Begun D."/>
            <person name="Bhutkar A."/>
            <person name="Blanco E."/>
            <person name="Bosak S.A."/>
            <person name="Bradley R.K."/>
            <person name="Brand A.D."/>
            <person name="Brent M.R."/>
            <person name="Brooks A.N."/>
            <person name="Brown R.H."/>
            <person name="Butlin R.K."/>
            <person name="Caggese C."/>
            <person name="Calvi B.R."/>
            <person name="Bernardo de Carvalho A."/>
            <person name="Caspi A."/>
            <person name="Castrezana S."/>
            <person name="Celniker S.E."/>
            <person name="Chang J.L."/>
            <person name="Chapple C."/>
            <person name="Chatterji S."/>
            <person name="Chinwalla A."/>
            <person name="Civetta A."/>
            <person name="Clifton S.W."/>
            <person name="Comeron J.M."/>
            <person name="Costello J.C."/>
            <person name="Coyne J.A."/>
            <person name="Daub J."/>
            <person name="David R.G."/>
            <person name="Delcher A.L."/>
            <person name="Delehaunty K."/>
            <person name="Do C.B."/>
            <person name="Ebling H."/>
            <person name="Edwards K."/>
            <person name="Eickbush T."/>
            <person name="Evans J.D."/>
            <person name="Filipski A."/>
            <person name="Findeiss S."/>
            <person name="Freyhult E."/>
            <person name="Fulton L."/>
            <person name="Fulton R."/>
            <person name="Garcia A.C."/>
            <person name="Gardiner A."/>
            <person name="Garfield D.A."/>
            <person name="Garvin B.E."/>
            <person name="Gibson G."/>
            <person name="Gilbert D."/>
            <person name="Gnerre S."/>
            <person name="Godfrey J."/>
            <person name="Good R."/>
            <person name="Gotea V."/>
            <person name="Gravely B."/>
            <person name="Greenberg A.J."/>
            <person name="Griffiths-Jones S."/>
            <person name="Gross S."/>
            <person name="Guigo R."/>
            <person name="Gustafson E.A."/>
            <person name="Haerty W."/>
            <person name="Hahn M.W."/>
            <person name="Halligan D.L."/>
            <person name="Halpern A.L."/>
            <person name="Halter G.M."/>
            <person name="Han M.V."/>
            <person name="Heger A."/>
            <person name="Hillier L."/>
            <person name="Hinrichs A.S."/>
            <person name="Holmes I."/>
            <person name="Hoskins R.A."/>
            <person name="Hubisz M.J."/>
            <person name="Hultmark D."/>
            <person name="Huntley M.A."/>
            <person name="Jaffe D.B."/>
            <person name="Jagadeeshan S."/>
            <person name="Jeck W.R."/>
            <person name="Johnson J."/>
            <person name="Jones C.D."/>
            <person name="Jordan W.C."/>
            <person name="Karpen G.H."/>
            <person name="Kataoka E."/>
            <person name="Keightley P.D."/>
            <person name="Kheradpour P."/>
            <person name="Kirkness E.F."/>
            <person name="Koerich L.B."/>
            <person name="Kristiansen K."/>
            <person name="Kudrna D."/>
            <person name="Kulathinal R.J."/>
            <person name="Kumar S."/>
            <person name="Kwok R."/>
            <person name="Lander E."/>
            <person name="Langley C.H."/>
            <person name="Lapoint R."/>
            <person name="Lazzaro B.P."/>
            <person name="Lee S.J."/>
            <person name="Levesque L."/>
            <person name="Li R."/>
            <person name="Lin C.F."/>
            <person name="Lin M.F."/>
            <person name="Lindblad-Toh K."/>
            <person name="Llopart A."/>
            <person name="Long M."/>
            <person name="Low L."/>
            <person name="Lozovsky E."/>
            <person name="Lu J."/>
            <person name="Luo M."/>
            <person name="Machado C.A."/>
            <person name="Makalowski W."/>
            <person name="Marzo M."/>
            <person name="Matsuda M."/>
            <person name="Matzkin L."/>
            <person name="McAllister B."/>
            <person name="McBride C.S."/>
            <person name="McKernan B."/>
            <person name="McKernan K."/>
            <person name="Mendez-Lago M."/>
            <person name="Minx P."/>
            <person name="Mollenhauer M.U."/>
            <person name="Montooth K."/>
            <person name="Mount S.M."/>
            <person name="Mu X."/>
            <person name="Myers E."/>
            <person name="Negre B."/>
            <person name="Newfeld S."/>
            <person name="Nielsen R."/>
            <person name="Noor M.A."/>
            <person name="O'Grady P."/>
            <person name="Pachter L."/>
            <person name="Papaceit M."/>
            <person name="Parisi M.J."/>
            <person name="Parisi M."/>
            <person name="Parts L."/>
            <person name="Pedersen J.S."/>
            <person name="Pesole G."/>
            <person name="Phillippy A.M."/>
            <person name="Ponting C.P."/>
            <person name="Pop M."/>
            <person name="Porcelli D."/>
            <person name="Powell J.R."/>
            <person name="Prohaska S."/>
            <person name="Pruitt K."/>
            <person name="Puig M."/>
            <person name="Quesneville H."/>
            <person name="Ram K.R."/>
            <person name="Rand D."/>
            <person name="Rasmussen M.D."/>
            <person name="Reed L.K."/>
            <person name="Reenan R."/>
            <person name="Reily A."/>
            <person name="Remington K.A."/>
            <person name="Rieger T.T."/>
            <person name="Ritchie M.G."/>
            <person name="Robin C."/>
            <person name="Rogers Y.H."/>
            <person name="Rohde C."/>
            <person name="Rozas J."/>
            <person name="Rubenfield M.J."/>
            <person name="Ruiz A."/>
            <person name="Russo S."/>
            <person name="Salzberg S.L."/>
            <person name="Sanchez-Gracia A."/>
            <person name="Saranga D.J."/>
            <person name="Sato H."/>
            <person name="Schaeffer S.W."/>
            <person name="Schatz M.C."/>
            <person name="Schlenke T."/>
            <person name="Schwartz R."/>
            <person name="Segarra C."/>
            <person name="Singh R.S."/>
            <person name="Sirot L."/>
            <person name="Sirota M."/>
            <person name="Sisneros N.B."/>
            <person name="Smith C.D."/>
            <person name="Smith T.F."/>
            <person name="Spieth J."/>
            <person name="Stage D.E."/>
            <person name="Stark A."/>
            <person name="Stephan W."/>
            <person name="Strausberg R.L."/>
            <person name="Strempel S."/>
            <person name="Sturgill D."/>
            <person name="Sutton G."/>
            <person name="Sutton G.G."/>
            <person name="Tao W."/>
            <person name="Teichmann S."/>
            <person name="Tobari Y.N."/>
            <person name="Tomimura Y."/>
            <person name="Tsolas J.M."/>
            <person name="Valente V.L."/>
            <person name="Venter E."/>
            <person name="Venter J.C."/>
            <person name="Vicario S."/>
            <person name="Vieira F.G."/>
            <person name="Vilella A.J."/>
            <person name="Villasante A."/>
            <person name="Walenz B."/>
            <person name="Wang J."/>
            <person name="Wasserman M."/>
            <person name="Watts T."/>
            <person name="Wilson D."/>
            <person name="Wilson R.K."/>
            <person name="Wing R.A."/>
            <person name="Wolfner M.F."/>
            <person name="Wong A."/>
            <person name="Wong G.K."/>
            <person name="Wu C.I."/>
            <person name="Wu G."/>
            <person name="Yamamoto D."/>
            <person name="Yang H.P."/>
            <person name="Yang S.P."/>
            <person name="Yorke J.A."/>
            <person name="Yoshida K."/>
            <person name="Zdobnov E."/>
            <person name="Zhang P."/>
            <person name="Zhang Y."/>
            <person name="Zimin A.V."/>
            <person name="Baldwin J."/>
            <person name="Abdouelleil A."/>
            <person name="Abdulkadir J."/>
            <person name="Abebe A."/>
            <person name="Abera B."/>
            <person name="Abreu J."/>
            <person name="Acer S.C."/>
            <person name="Aftuck L."/>
            <person name="Alexander A."/>
            <person name="An P."/>
            <person name="Anderson E."/>
            <person name="Anderson S."/>
            <person name="Arachi H."/>
            <person name="Azer M."/>
            <person name="Bachantsang P."/>
            <person name="Barry A."/>
            <person name="Bayul T."/>
            <person name="Berlin A."/>
            <person name="Bessette D."/>
            <person name="Bloom T."/>
            <person name="Blye J."/>
            <person name="Boguslavskiy L."/>
            <person name="Bonnet C."/>
            <person name="Boukhgalter B."/>
            <person name="Bourzgui I."/>
            <person name="Brown A."/>
            <person name="Cahill P."/>
            <person name="Channer S."/>
            <person name="Cheshatsang Y."/>
            <person name="Chuda L."/>
            <person name="Citroen M."/>
            <person name="Collymore A."/>
            <person name="Cooke P."/>
            <person name="Costello M."/>
            <person name="D'Aco K."/>
            <person name="Daza R."/>
            <person name="De Haan G."/>
            <person name="DeGray S."/>
            <person name="DeMaso C."/>
            <person name="Dhargay N."/>
            <person name="Dooley K."/>
            <person name="Dooley E."/>
            <person name="Doricent M."/>
            <person name="Dorje P."/>
            <person name="Dorjee K."/>
            <person name="Dupes A."/>
            <person name="Elong R."/>
            <person name="Falk J."/>
            <person name="Farina A."/>
            <person name="Faro S."/>
            <person name="Ferguson D."/>
            <person name="Fisher S."/>
            <person name="Foley C.D."/>
            <person name="Franke A."/>
            <person name="Friedrich D."/>
            <person name="Gadbois L."/>
            <person name="Gearin G."/>
            <person name="Gearin C.R."/>
            <person name="Giannoukos G."/>
            <person name="Goode T."/>
            <person name="Graham J."/>
            <person name="Grandbois E."/>
            <person name="Grewal S."/>
            <person name="Gyaltsen K."/>
            <person name="Hafez N."/>
            <person name="Hagos B."/>
            <person name="Hall J."/>
            <person name="Henson C."/>
            <person name="Hollinger A."/>
            <person name="Honan T."/>
            <person name="Huard M.D."/>
            <person name="Hughes L."/>
            <person name="Hurhula B."/>
            <person name="Husby M.E."/>
            <person name="Kamat A."/>
            <person name="Kanga B."/>
            <person name="Kashin S."/>
            <person name="Khazanovich D."/>
            <person name="Kisner P."/>
            <person name="Lance K."/>
            <person name="Lara M."/>
            <person name="Lee W."/>
            <person name="Lennon N."/>
            <person name="Letendre F."/>
            <person name="LeVine R."/>
            <person name="Lipovsky A."/>
            <person name="Liu X."/>
            <person name="Liu J."/>
            <person name="Liu S."/>
            <person name="Lokyitsang T."/>
            <person name="Lokyitsang Y."/>
            <person name="Lubonja R."/>
            <person name="Lui A."/>
            <person name="MacDonald P."/>
            <person name="Magnisalis V."/>
            <person name="Maru K."/>
            <person name="Matthews C."/>
            <person name="McCusker W."/>
            <person name="McDonough S."/>
            <person name="Mehta T."/>
            <person name="Meldrim J."/>
            <person name="Meneus L."/>
            <person name="Mihai O."/>
            <person name="Mihalev A."/>
            <person name="Mihova T."/>
            <person name="Mittelman R."/>
            <person name="Mlenga V."/>
            <person name="Montmayeur A."/>
            <person name="Mulrain L."/>
            <person name="Navidi A."/>
            <person name="Naylor J."/>
            <person name="Negash T."/>
            <person name="Nguyen T."/>
            <person name="Nguyen N."/>
            <person name="Nicol R."/>
            <person name="Norbu C."/>
            <person name="Norbu N."/>
            <person name="Novod N."/>
            <person name="O'Neill B."/>
            <person name="Osman S."/>
            <person name="Markiewicz E."/>
            <person name="Oyono O.L."/>
            <person name="Patti C."/>
            <person name="Phunkhang P."/>
            <person name="Pierre F."/>
            <person name="Priest M."/>
            <person name="Raghuraman S."/>
            <person name="Rege F."/>
            <person name="Reyes R."/>
            <person name="Rise C."/>
            <person name="Rogov P."/>
            <person name="Ross K."/>
            <person name="Ryan E."/>
            <person name="Settipalli S."/>
            <person name="Shea T."/>
            <person name="Sherpa N."/>
            <person name="Shi L."/>
            <person name="Shih D."/>
            <person name="Sparrow T."/>
            <person name="Spaulding J."/>
            <person name="Stalker J."/>
            <person name="Stange-Thomann N."/>
            <person name="Stavropoulos S."/>
            <person name="Stone C."/>
            <person name="Strader C."/>
            <person name="Tesfaye S."/>
            <person name="Thomson T."/>
            <person name="Thoulutsang Y."/>
            <person name="Thoulutsang D."/>
            <person name="Topham K."/>
            <person name="Topping I."/>
            <person name="Tsamla T."/>
            <person name="Vassiliev H."/>
            <person name="Vo A."/>
            <person name="Wangchuk T."/>
            <person name="Wangdi T."/>
            <person name="Weiand M."/>
            <person name="Wilkinson J."/>
            <person name="Wilson A."/>
            <person name="Yadav S."/>
            <person name="Young G."/>
            <person name="Yu Q."/>
            <person name="Zembek L."/>
            <person name="Zhong D."/>
            <person name="Zimmer A."/>
            <person name="Zwirko Z."/>
            <person name="Jaffe D.B."/>
            <person name="Alvarez P."/>
            <person name="Brockman W."/>
            <person name="Butler J."/>
            <person name="Chin C."/>
            <person name="Gnerre S."/>
            <person name="Grabherr M."/>
            <person name="Kleber M."/>
            <person name="Mauceli E."/>
            <person name="MacCallum I."/>
        </authorList>
    </citation>
    <scope>NUCLEOTIDE SEQUENCE [LARGE SCALE GENOMIC DNA]</scope>
    <source>
        <strain evidence="7">Tucson 15287-2541.00</strain>
    </source>
</reference>
<name>B4JPU1_DROGR</name>
<evidence type="ECO:0000256" key="1">
    <source>
        <dbReference type="ARBA" id="ARBA00004613"/>
    </source>
</evidence>
<organism evidence="7">
    <name type="scientific">Drosophila grimshawi</name>
    <name type="common">Hawaiian fruit fly</name>
    <name type="synonym">Idiomyia grimshawi</name>
    <dbReference type="NCBI Taxonomy" id="7222"/>
    <lineage>
        <taxon>Eukaryota</taxon>
        <taxon>Metazoa</taxon>
        <taxon>Ecdysozoa</taxon>
        <taxon>Arthropoda</taxon>
        <taxon>Hexapoda</taxon>
        <taxon>Insecta</taxon>
        <taxon>Pterygota</taxon>
        <taxon>Neoptera</taxon>
        <taxon>Endopterygota</taxon>
        <taxon>Diptera</taxon>
        <taxon>Brachycera</taxon>
        <taxon>Muscomorpha</taxon>
        <taxon>Ephydroidea</taxon>
        <taxon>Drosophilidae</taxon>
        <taxon>Drosophila</taxon>
        <taxon>Hawaiian Drosophila</taxon>
    </lineage>
</organism>
<dbReference type="OrthoDB" id="6132182at2759"/>
<dbReference type="InParanoid" id="B4JPU1"/>
<dbReference type="InterPro" id="IPR001007">
    <property type="entry name" value="VWF_dom"/>
</dbReference>
<comment type="subcellular location">
    <subcellularLocation>
        <location evidence="1">Secreted</location>
    </subcellularLocation>
</comment>
<dbReference type="OMA" id="ICMAHTS"/>
<keyword evidence="3" id="KW-0732">Signal</keyword>
<feature type="region of interest" description="Disordered" evidence="4">
    <location>
        <begin position="551"/>
        <end position="617"/>
    </location>
</feature>
<dbReference type="AlphaFoldDB" id="B4JPU1"/>
<dbReference type="GO" id="GO:0005576">
    <property type="term" value="C:extracellular region"/>
    <property type="evidence" value="ECO:0007669"/>
    <property type="project" value="UniProtKB-SubCell"/>
</dbReference>
<keyword evidence="2" id="KW-0964">Secreted</keyword>
<dbReference type="EMBL" id="CH916372">
    <property type="protein sequence ID" value="EDV98921.1"/>
    <property type="molecule type" value="Genomic_DNA"/>
</dbReference>
<feature type="compositionally biased region" description="Polar residues" evidence="4">
    <location>
        <begin position="723"/>
        <end position="733"/>
    </location>
</feature>
<protein>
    <submittedName>
        <fullName evidence="6">GH13338</fullName>
    </submittedName>
</protein>
<evidence type="ECO:0000256" key="2">
    <source>
        <dbReference type="ARBA" id="ARBA00022525"/>
    </source>
</evidence>
<dbReference type="FunCoup" id="B4JPU1">
    <property type="interactions" value="14"/>
</dbReference>
<dbReference type="Gene3D" id="2.10.70.10">
    <property type="entry name" value="Complement Module, domain 1"/>
    <property type="match status" value="1"/>
</dbReference>
<proteinExistence type="predicted"/>
<evidence type="ECO:0000256" key="3">
    <source>
        <dbReference type="ARBA" id="ARBA00022729"/>
    </source>
</evidence>
<feature type="region of interest" description="Disordered" evidence="4">
    <location>
        <begin position="45"/>
        <end position="78"/>
    </location>
</feature>
<feature type="compositionally biased region" description="Basic residues" evidence="4">
    <location>
        <begin position="67"/>
        <end position="77"/>
    </location>
</feature>
<evidence type="ECO:0000313" key="6">
    <source>
        <dbReference type="EMBL" id="EDV98921.1"/>
    </source>
</evidence>
<feature type="compositionally biased region" description="Basic and acidic residues" evidence="4">
    <location>
        <begin position="638"/>
        <end position="656"/>
    </location>
</feature>
<dbReference type="HOGENOM" id="CLU_396519_0_0_1"/>